<dbReference type="PANTHER" id="PTHR43581:SF2">
    <property type="entry name" value="EXCINUCLEASE ATPASE SUBUNIT"/>
    <property type="match status" value="1"/>
</dbReference>
<sequence length="517" mass="56487">MIIKSVSVDAYRSIDTSGPLQLGPVTVLIGRNNSGKSALLRAMYLAQGGARFSTGDRRLLSYQSSKVVMEVAAPYAPPVLDAYYRSQGRQGTVPADLAFKVEAAQSVSSLLVWNNGRAATQAAAMPSARPNHLFVPVFSRRKVSAYDSSVDAARSRSVAVTDHDLTALISSLSGEHAAGQRFRQLVKRVLGDGASIGTYATDNGQQPGFQLNQYQGVSLDRMGEGVSGVITILAELASPGRRVLLLEEPENDLHPEALHELLNVILEAVTDHGYQVVVSTHSDVVLRTLGSATDAVIYRTTQAPSADGVPTTTYTRLGSAIERREALADLGYDVSAPVGWLIFEESTAERFFREILIPEFVPKLAGFRVLAAGGTGKVQRTFEDLRRFMLFVQKSDDPEPEPRAWVLVDGDQSGQRAATKLATTFTRWPPDRFITFEQPAIEQYYPSRFSDRVTAIETARSRGADWLEQGELKGELIADICAWYHGPDFSRAEIEESAHELIDVLQTIASKHAGLYK</sequence>
<dbReference type="PANTHER" id="PTHR43581">
    <property type="entry name" value="ATP/GTP PHOSPHATASE"/>
    <property type="match status" value="1"/>
</dbReference>
<dbReference type="GO" id="GO:0016887">
    <property type="term" value="F:ATP hydrolysis activity"/>
    <property type="evidence" value="ECO:0007669"/>
    <property type="project" value="InterPro"/>
</dbReference>
<feature type="domain" description="ATPase AAA-type core" evidence="2">
    <location>
        <begin position="186"/>
        <end position="286"/>
    </location>
</feature>
<dbReference type="Proteomes" id="UP000558997">
    <property type="component" value="Unassembled WGS sequence"/>
</dbReference>
<feature type="domain" description="Endonuclease GajA/Old nuclease/RecF-like AAA" evidence="1">
    <location>
        <begin position="1"/>
        <end position="45"/>
    </location>
</feature>
<dbReference type="Pfam" id="PF13304">
    <property type="entry name" value="AAA_21"/>
    <property type="match status" value="1"/>
</dbReference>
<comment type="caution">
    <text evidence="3">The sequence shown here is derived from an EMBL/GenBank/DDBJ whole genome shotgun (WGS) entry which is preliminary data.</text>
</comment>
<organism evidence="3 4">
    <name type="scientific">Kribbella solani</name>
    <dbReference type="NCBI Taxonomy" id="236067"/>
    <lineage>
        <taxon>Bacteria</taxon>
        <taxon>Bacillati</taxon>
        <taxon>Actinomycetota</taxon>
        <taxon>Actinomycetes</taxon>
        <taxon>Propionibacteriales</taxon>
        <taxon>Kribbellaceae</taxon>
        <taxon>Kribbella</taxon>
    </lineage>
</organism>
<evidence type="ECO:0000259" key="2">
    <source>
        <dbReference type="Pfam" id="PF13304"/>
    </source>
</evidence>
<dbReference type="InterPro" id="IPR041685">
    <property type="entry name" value="AAA_GajA/Old/RecF-like"/>
</dbReference>
<dbReference type="RefSeq" id="WP_184832113.1">
    <property type="nucleotide sequence ID" value="NZ_BAAAVN010000015.1"/>
</dbReference>
<reference evidence="3 4" key="1">
    <citation type="submission" date="2020-08" db="EMBL/GenBank/DDBJ databases">
        <title>Sequencing the genomes of 1000 actinobacteria strains.</title>
        <authorList>
            <person name="Klenk H.-P."/>
        </authorList>
    </citation>
    <scope>NUCLEOTIDE SEQUENCE [LARGE SCALE GENOMIC DNA]</scope>
    <source>
        <strain evidence="3 4">DSM 17294</strain>
    </source>
</reference>
<keyword evidence="4" id="KW-1185">Reference proteome</keyword>
<dbReference type="InterPro" id="IPR051396">
    <property type="entry name" value="Bact_Antivir_Def_Nuclease"/>
</dbReference>
<evidence type="ECO:0000313" key="3">
    <source>
        <dbReference type="EMBL" id="MBB5977924.1"/>
    </source>
</evidence>
<accession>A0A841DFR0</accession>
<proteinExistence type="predicted"/>
<dbReference type="SUPFAM" id="SSF52540">
    <property type="entry name" value="P-loop containing nucleoside triphosphate hydrolases"/>
    <property type="match status" value="1"/>
</dbReference>
<gene>
    <name evidence="3" type="ORF">HDA44_001265</name>
</gene>
<evidence type="ECO:0000259" key="1">
    <source>
        <dbReference type="Pfam" id="PF13175"/>
    </source>
</evidence>
<dbReference type="AlphaFoldDB" id="A0A841DFR0"/>
<dbReference type="Gene3D" id="3.40.50.300">
    <property type="entry name" value="P-loop containing nucleotide triphosphate hydrolases"/>
    <property type="match status" value="2"/>
</dbReference>
<dbReference type="InterPro" id="IPR027417">
    <property type="entry name" value="P-loop_NTPase"/>
</dbReference>
<evidence type="ECO:0000313" key="4">
    <source>
        <dbReference type="Proteomes" id="UP000558997"/>
    </source>
</evidence>
<name>A0A841DFR0_9ACTN</name>
<dbReference type="GO" id="GO:0005524">
    <property type="term" value="F:ATP binding"/>
    <property type="evidence" value="ECO:0007669"/>
    <property type="project" value="InterPro"/>
</dbReference>
<dbReference type="InterPro" id="IPR003959">
    <property type="entry name" value="ATPase_AAA_core"/>
</dbReference>
<dbReference type="Pfam" id="PF13175">
    <property type="entry name" value="AAA_15"/>
    <property type="match status" value="1"/>
</dbReference>
<dbReference type="EMBL" id="JACHNF010000001">
    <property type="protein sequence ID" value="MBB5977924.1"/>
    <property type="molecule type" value="Genomic_DNA"/>
</dbReference>
<protein>
    <submittedName>
        <fullName evidence="3">Putative ATPase</fullName>
    </submittedName>
</protein>